<comment type="caution">
    <text evidence="1">The sequence shown here is derived from an EMBL/GenBank/DDBJ whole genome shotgun (WGS) entry which is preliminary data.</text>
</comment>
<dbReference type="Proteomes" id="UP001596086">
    <property type="component" value="Unassembled WGS sequence"/>
</dbReference>
<gene>
    <name evidence="1" type="ORF">ACFPO9_24495</name>
</gene>
<organism evidence="1 2">
    <name type="scientific">Massilia aerilata</name>
    <dbReference type="NCBI Taxonomy" id="453817"/>
    <lineage>
        <taxon>Bacteria</taxon>
        <taxon>Pseudomonadati</taxon>
        <taxon>Pseudomonadota</taxon>
        <taxon>Betaproteobacteria</taxon>
        <taxon>Burkholderiales</taxon>
        <taxon>Oxalobacteraceae</taxon>
        <taxon>Telluria group</taxon>
        <taxon>Massilia</taxon>
    </lineage>
</organism>
<dbReference type="EMBL" id="JBHSMZ010000024">
    <property type="protein sequence ID" value="MFC5551690.1"/>
    <property type="molecule type" value="Genomic_DNA"/>
</dbReference>
<name>A0ABW0S6J8_9BURK</name>
<evidence type="ECO:0000313" key="2">
    <source>
        <dbReference type="Proteomes" id="UP001596086"/>
    </source>
</evidence>
<keyword evidence="2" id="KW-1185">Reference proteome</keyword>
<accession>A0ABW0S6J8</accession>
<reference evidence="2" key="1">
    <citation type="journal article" date="2019" name="Int. J. Syst. Evol. Microbiol.">
        <title>The Global Catalogue of Microorganisms (GCM) 10K type strain sequencing project: providing services to taxonomists for standard genome sequencing and annotation.</title>
        <authorList>
            <consortium name="The Broad Institute Genomics Platform"/>
            <consortium name="The Broad Institute Genome Sequencing Center for Infectious Disease"/>
            <person name="Wu L."/>
            <person name="Ma J."/>
        </authorList>
    </citation>
    <scope>NUCLEOTIDE SEQUENCE [LARGE SCALE GENOMIC DNA]</scope>
    <source>
        <strain evidence="2">CGMCC 4.5798</strain>
    </source>
</reference>
<dbReference type="RefSeq" id="WP_379776178.1">
    <property type="nucleotide sequence ID" value="NZ_JBHSMZ010000024.1"/>
</dbReference>
<protein>
    <submittedName>
        <fullName evidence="1">Uncharacterized protein</fullName>
    </submittedName>
</protein>
<sequence length="276" mass="30864">MGIVYRPGEDPERGAPSPAGLALGDSWFWHAEQTLLQALVEHPRVAPEHAAIRLLGFNGARLNQYIGDGPYAGVVHMELAPNFHFTEFYLGGFANDALEHRLALRDDCTSAPDPAACFSAARLDLMLYHISEGVNGIIRAIRWAYRKTHWQQPIFLNGYDYPVPDGRGFVDSHGGWITTVMDDANVDPDPAFRTQVMRHLIDAVNDEVLAEFHAPLEHVFHVDSRGVLATAAPQYREDWENEGYPTREGFAKILERAWFPMLAPFGIVNPEGFTGR</sequence>
<evidence type="ECO:0000313" key="1">
    <source>
        <dbReference type="EMBL" id="MFC5551690.1"/>
    </source>
</evidence>
<proteinExistence type="predicted"/>